<keyword evidence="2" id="KW-0732">Signal</keyword>
<evidence type="ECO:0000313" key="4">
    <source>
        <dbReference type="EMBL" id="RXN30278.1"/>
    </source>
</evidence>
<feature type="signal peptide" evidence="2">
    <location>
        <begin position="1"/>
        <end position="22"/>
    </location>
</feature>
<keyword evidence="1" id="KW-0812">Transmembrane</keyword>
<name>A0A498N7Y0_LABRO</name>
<evidence type="ECO:0000256" key="1">
    <source>
        <dbReference type="SAM" id="Phobius"/>
    </source>
</evidence>
<feature type="chain" id="PRO_5036356186" evidence="2">
    <location>
        <begin position="23"/>
        <end position="115"/>
    </location>
</feature>
<dbReference type="AlphaFoldDB" id="A0A498N7Y0"/>
<accession>A0A498N7Y0</accession>
<keyword evidence="1" id="KW-1133">Transmembrane helix</keyword>
<dbReference type="EMBL" id="QBIY01012541">
    <property type="protein sequence ID" value="RXN24381.1"/>
    <property type="molecule type" value="Genomic_DNA"/>
</dbReference>
<keyword evidence="5" id="KW-1185">Reference proteome</keyword>
<reference evidence="4 5" key="1">
    <citation type="submission" date="2018-03" db="EMBL/GenBank/DDBJ databases">
        <title>Draft genome sequence of Rohu Carp (Labeo rohita).</title>
        <authorList>
            <person name="Das P."/>
            <person name="Kushwaha B."/>
            <person name="Joshi C.G."/>
            <person name="Kumar D."/>
            <person name="Nagpure N.S."/>
            <person name="Sahoo L."/>
            <person name="Das S.P."/>
            <person name="Bit A."/>
            <person name="Patnaik S."/>
            <person name="Meher P.K."/>
            <person name="Jayasankar P."/>
            <person name="Koringa P.G."/>
            <person name="Patel N.V."/>
            <person name="Hinsu A.T."/>
            <person name="Kumar R."/>
            <person name="Pandey M."/>
            <person name="Agarwal S."/>
            <person name="Srivastava S."/>
            <person name="Singh M."/>
            <person name="Iquebal M.A."/>
            <person name="Jaiswal S."/>
            <person name="Angadi U.B."/>
            <person name="Kumar N."/>
            <person name="Raza M."/>
            <person name="Shah T.M."/>
            <person name="Rai A."/>
            <person name="Jena J.K."/>
        </authorList>
    </citation>
    <scope>NUCLEOTIDE SEQUENCE [LARGE SCALE GENOMIC DNA]</scope>
    <source>
        <strain evidence="4">DASCIFA01</strain>
        <tissue evidence="4">Testis</tissue>
    </source>
</reference>
<gene>
    <name evidence="4" type="ORF">ROHU_005050</name>
    <name evidence="3" type="ORF">ROHU_022225</name>
</gene>
<protein>
    <submittedName>
        <fullName evidence="4">Uncharacterized protein</fullName>
    </submittedName>
</protein>
<dbReference type="Proteomes" id="UP000290572">
    <property type="component" value="Unassembled WGS sequence"/>
</dbReference>
<proteinExistence type="predicted"/>
<keyword evidence="1" id="KW-0472">Membrane</keyword>
<evidence type="ECO:0000256" key="2">
    <source>
        <dbReference type="SAM" id="SignalP"/>
    </source>
</evidence>
<organism evidence="4 5">
    <name type="scientific">Labeo rohita</name>
    <name type="common">Indian major carp</name>
    <name type="synonym">Cyprinus rohita</name>
    <dbReference type="NCBI Taxonomy" id="84645"/>
    <lineage>
        <taxon>Eukaryota</taxon>
        <taxon>Metazoa</taxon>
        <taxon>Chordata</taxon>
        <taxon>Craniata</taxon>
        <taxon>Vertebrata</taxon>
        <taxon>Euteleostomi</taxon>
        <taxon>Actinopterygii</taxon>
        <taxon>Neopterygii</taxon>
        <taxon>Teleostei</taxon>
        <taxon>Ostariophysi</taxon>
        <taxon>Cypriniformes</taxon>
        <taxon>Cyprinidae</taxon>
        <taxon>Labeoninae</taxon>
        <taxon>Labeonini</taxon>
        <taxon>Labeo</taxon>
    </lineage>
</organism>
<sequence length="115" mass="12966">MTCFKILKIMQLQLYLLICCRAAETLTDRLTGLHATTDSPPKYSNSTRLHITGPTPNLESKSYTLVSYTEQNRSHCLIIILISAFITALLITVIADLLMWSQATEFNKHSSNFKS</sequence>
<feature type="transmembrane region" description="Helical" evidence="1">
    <location>
        <begin position="77"/>
        <end position="100"/>
    </location>
</feature>
<evidence type="ECO:0000313" key="5">
    <source>
        <dbReference type="Proteomes" id="UP000290572"/>
    </source>
</evidence>
<comment type="caution">
    <text evidence="4">The sequence shown here is derived from an EMBL/GenBank/DDBJ whole genome shotgun (WGS) entry which is preliminary data.</text>
</comment>
<evidence type="ECO:0000313" key="3">
    <source>
        <dbReference type="EMBL" id="RXN24381.1"/>
    </source>
</evidence>
<dbReference type="EMBL" id="QBIY01011602">
    <property type="protein sequence ID" value="RXN30278.1"/>
    <property type="molecule type" value="Genomic_DNA"/>
</dbReference>